<name>A0A177VEI8_9BASI</name>
<dbReference type="Proteomes" id="UP000077671">
    <property type="component" value="Unassembled WGS sequence"/>
</dbReference>
<feature type="compositionally biased region" description="Low complexity" evidence="1">
    <location>
        <begin position="1"/>
        <end position="17"/>
    </location>
</feature>
<dbReference type="AlphaFoldDB" id="A0A177VEI8"/>
<comment type="caution">
    <text evidence="2">The sequence shown here is derived from an EMBL/GenBank/DDBJ whole genome shotgun (WGS) entry which is preliminary data.</text>
</comment>
<sequence>MVHPSTRSPSTHTSTHPLTQGPNTSVHGSRIFAGLRDPRVRSSGFLSSAAVVRSSLSHEQVPSVLPFVKSTVSAHTTIPTSRPTNAIALLSWVLNKGQHPRPQATLALVGKGTAPRTGGPLFMMIKGRGGWEAN</sequence>
<protein>
    <submittedName>
        <fullName evidence="2">Uncharacterized protein</fullName>
    </submittedName>
</protein>
<evidence type="ECO:0000313" key="2">
    <source>
        <dbReference type="EMBL" id="KAE8256653.1"/>
    </source>
</evidence>
<accession>A0A177VEI8</accession>
<reference evidence="2" key="2">
    <citation type="journal article" date="2019" name="IMA Fungus">
        <title>Genome sequencing and comparison of five Tilletia species to identify candidate genes for the detection of regulated species infecting wheat.</title>
        <authorList>
            <person name="Nguyen H.D.T."/>
            <person name="Sultana T."/>
            <person name="Kesanakurti P."/>
            <person name="Hambleton S."/>
        </authorList>
    </citation>
    <scope>NUCLEOTIDE SEQUENCE</scope>
    <source>
        <strain evidence="2">DAOMC 238032</strain>
    </source>
</reference>
<evidence type="ECO:0000313" key="3">
    <source>
        <dbReference type="Proteomes" id="UP000077671"/>
    </source>
</evidence>
<feature type="compositionally biased region" description="Polar residues" evidence="1">
    <location>
        <begin position="18"/>
        <end position="27"/>
    </location>
</feature>
<gene>
    <name evidence="2" type="ORF">A4X03_0g5191</name>
</gene>
<reference evidence="2" key="1">
    <citation type="submission" date="2016-04" db="EMBL/GenBank/DDBJ databases">
        <authorList>
            <person name="Nguyen H.D."/>
            <person name="Kesanakurti P."/>
            <person name="Cullis J."/>
            <person name="Levesque C.A."/>
            <person name="Hambleton S."/>
        </authorList>
    </citation>
    <scope>NUCLEOTIDE SEQUENCE</scope>
    <source>
        <strain evidence="2">DAOMC 238032</strain>
    </source>
</reference>
<evidence type="ECO:0000256" key="1">
    <source>
        <dbReference type="SAM" id="MobiDB-lite"/>
    </source>
</evidence>
<dbReference type="EMBL" id="LWDD02000791">
    <property type="protein sequence ID" value="KAE8256653.1"/>
    <property type="molecule type" value="Genomic_DNA"/>
</dbReference>
<proteinExistence type="predicted"/>
<feature type="region of interest" description="Disordered" evidence="1">
    <location>
        <begin position="1"/>
        <end position="29"/>
    </location>
</feature>
<organism evidence="2 3">
    <name type="scientific">Tilletia caries</name>
    <name type="common">wheat bunt fungus</name>
    <dbReference type="NCBI Taxonomy" id="13290"/>
    <lineage>
        <taxon>Eukaryota</taxon>
        <taxon>Fungi</taxon>
        <taxon>Dikarya</taxon>
        <taxon>Basidiomycota</taxon>
        <taxon>Ustilaginomycotina</taxon>
        <taxon>Exobasidiomycetes</taxon>
        <taxon>Tilletiales</taxon>
        <taxon>Tilletiaceae</taxon>
        <taxon>Tilletia</taxon>
    </lineage>
</organism>